<evidence type="ECO:0000256" key="8">
    <source>
        <dbReference type="ARBA" id="ARBA00023242"/>
    </source>
</evidence>
<evidence type="ECO:0000256" key="4">
    <source>
        <dbReference type="ARBA" id="ARBA00023015"/>
    </source>
</evidence>
<dbReference type="PANTHER" id="PTHR10373">
    <property type="entry name" value="TRANSCRIPTION FACTOR 7 FAMILY MEMBER"/>
    <property type="match status" value="1"/>
</dbReference>
<evidence type="ECO:0000256" key="7">
    <source>
        <dbReference type="ARBA" id="ARBA00023163"/>
    </source>
</evidence>
<evidence type="ECO:0000256" key="2">
    <source>
        <dbReference type="ARBA" id="ARBA00006569"/>
    </source>
</evidence>
<evidence type="ECO:0000256" key="1">
    <source>
        <dbReference type="ARBA" id="ARBA00004123"/>
    </source>
</evidence>
<evidence type="ECO:0000256" key="6">
    <source>
        <dbReference type="ARBA" id="ARBA00023159"/>
    </source>
</evidence>
<keyword evidence="6" id="KW-0010">Activator</keyword>
<comment type="similarity">
    <text evidence="2">Belongs to the TCF/LEF family.</text>
</comment>
<proteinExistence type="inferred from homology"/>
<keyword evidence="3" id="KW-0879">Wnt signaling pathway</keyword>
<accession>A0A0C2FVH5</accession>
<evidence type="ECO:0000256" key="5">
    <source>
        <dbReference type="ARBA" id="ARBA00023125"/>
    </source>
</evidence>
<dbReference type="Proteomes" id="UP000054047">
    <property type="component" value="Unassembled WGS sequence"/>
</dbReference>
<dbReference type="InterPro" id="IPR024940">
    <property type="entry name" value="TCF/LEF"/>
</dbReference>
<dbReference type="AlphaFoldDB" id="A0A0C2FVH5"/>
<dbReference type="PANTHER" id="PTHR10373:SF38">
    <property type="entry name" value="PROTEIN PANGOLIN, ISOFORM J"/>
    <property type="match status" value="1"/>
</dbReference>
<evidence type="ECO:0000256" key="9">
    <source>
        <dbReference type="PROSITE-ProRule" id="PRU00267"/>
    </source>
</evidence>
<dbReference type="SUPFAM" id="SSF47095">
    <property type="entry name" value="HMG-box"/>
    <property type="match status" value="1"/>
</dbReference>
<dbReference type="OrthoDB" id="2307332at2759"/>
<dbReference type="GO" id="GO:0000785">
    <property type="term" value="C:chromatin"/>
    <property type="evidence" value="ECO:0007669"/>
    <property type="project" value="TreeGrafter"/>
</dbReference>
<evidence type="ECO:0000313" key="11">
    <source>
        <dbReference type="EMBL" id="KIH52585.1"/>
    </source>
</evidence>
<reference evidence="11 12" key="1">
    <citation type="submission" date="2013-12" db="EMBL/GenBank/DDBJ databases">
        <title>Draft genome of the parsitic nematode Ancylostoma duodenale.</title>
        <authorList>
            <person name="Mitreva M."/>
        </authorList>
    </citation>
    <scope>NUCLEOTIDE SEQUENCE [LARGE SCALE GENOMIC DNA]</scope>
    <source>
        <strain evidence="11 12">Zhejiang</strain>
    </source>
</reference>
<dbReference type="SMART" id="SM00398">
    <property type="entry name" value="HMG"/>
    <property type="match status" value="1"/>
</dbReference>
<gene>
    <name evidence="11" type="ORF">ANCDUO_17312</name>
</gene>
<dbReference type="GO" id="GO:0000978">
    <property type="term" value="F:RNA polymerase II cis-regulatory region sequence-specific DNA binding"/>
    <property type="evidence" value="ECO:0007669"/>
    <property type="project" value="TreeGrafter"/>
</dbReference>
<evidence type="ECO:0000313" key="12">
    <source>
        <dbReference type="Proteomes" id="UP000054047"/>
    </source>
</evidence>
<keyword evidence="5 9" id="KW-0238">DNA-binding</keyword>
<keyword evidence="8 9" id="KW-0539">Nucleus</keyword>
<dbReference type="GO" id="GO:0060070">
    <property type="term" value="P:canonical Wnt signaling pathway"/>
    <property type="evidence" value="ECO:0007669"/>
    <property type="project" value="TreeGrafter"/>
</dbReference>
<dbReference type="InterPro" id="IPR009071">
    <property type="entry name" value="HMG_box_dom"/>
</dbReference>
<evidence type="ECO:0000256" key="3">
    <source>
        <dbReference type="ARBA" id="ARBA00022687"/>
    </source>
</evidence>
<keyword evidence="4" id="KW-0805">Transcription regulation</keyword>
<organism evidence="11 12">
    <name type="scientific">Ancylostoma duodenale</name>
    <dbReference type="NCBI Taxonomy" id="51022"/>
    <lineage>
        <taxon>Eukaryota</taxon>
        <taxon>Metazoa</taxon>
        <taxon>Ecdysozoa</taxon>
        <taxon>Nematoda</taxon>
        <taxon>Chromadorea</taxon>
        <taxon>Rhabditida</taxon>
        <taxon>Rhabditina</taxon>
        <taxon>Rhabditomorpha</taxon>
        <taxon>Strongyloidea</taxon>
        <taxon>Ancylostomatidae</taxon>
        <taxon>Ancylostomatinae</taxon>
        <taxon>Ancylostoma</taxon>
    </lineage>
</organism>
<feature type="DNA-binding region" description="HMG box" evidence="9">
    <location>
        <begin position="77"/>
        <end position="127"/>
    </location>
</feature>
<dbReference type="EMBL" id="KN743271">
    <property type="protein sequence ID" value="KIH52585.1"/>
    <property type="molecule type" value="Genomic_DNA"/>
</dbReference>
<keyword evidence="7" id="KW-0804">Transcription</keyword>
<comment type="subcellular location">
    <subcellularLocation>
        <location evidence="1">Nucleus</location>
    </subcellularLocation>
</comment>
<sequence length="157" mass="18097">MKNANPGLGREWVWVRQPCGMGMRAPMSPSFVPCVMPAALSPHNVEMYRQMMMMNGPCSPLYGSMAAAGMKMDEEHIKKPLNAFMWFMKENRPKLMEELGYKEKQSAELNKELGKRWHDLPKEEQQKNIPDFTCAQNIPLNFKKALQLVLFFVIFAL</sequence>
<keyword evidence="12" id="KW-1185">Reference proteome</keyword>
<dbReference type="Gene3D" id="1.10.30.10">
    <property type="entry name" value="High mobility group box domain"/>
    <property type="match status" value="1"/>
</dbReference>
<name>A0A0C2FVH5_9BILA</name>
<dbReference type="InterPro" id="IPR036910">
    <property type="entry name" value="HMG_box_dom_sf"/>
</dbReference>
<feature type="domain" description="HMG box" evidence="10">
    <location>
        <begin position="77"/>
        <end position="127"/>
    </location>
</feature>
<dbReference type="PROSITE" id="PS50118">
    <property type="entry name" value="HMG_BOX_2"/>
    <property type="match status" value="1"/>
</dbReference>
<dbReference type="Pfam" id="PF00505">
    <property type="entry name" value="HMG_box"/>
    <property type="match status" value="1"/>
</dbReference>
<evidence type="ECO:0000259" key="10">
    <source>
        <dbReference type="PROSITE" id="PS50118"/>
    </source>
</evidence>
<dbReference type="GO" id="GO:0000981">
    <property type="term" value="F:DNA-binding transcription factor activity, RNA polymerase II-specific"/>
    <property type="evidence" value="ECO:0007669"/>
    <property type="project" value="TreeGrafter"/>
</dbReference>
<dbReference type="GO" id="GO:1990907">
    <property type="term" value="C:beta-catenin-TCF complex"/>
    <property type="evidence" value="ECO:0007669"/>
    <property type="project" value="TreeGrafter"/>
</dbReference>
<protein>
    <submittedName>
        <fullName evidence="11">HMG box</fullName>
    </submittedName>
</protein>